<gene>
    <name evidence="1" type="ORF">DARMORV10_C09P59070.1</name>
</gene>
<organism evidence="1">
    <name type="scientific">Brassica napus</name>
    <name type="common">Rape</name>
    <dbReference type="NCBI Taxonomy" id="3708"/>
    <lineage>
        <taxon>Eukaryota</taxon>
        <taxon>Viridiplantae</taxon>
        <taxon>Streptophyta</taxon>
        <taxon>Embryophyta</taxon>
        <taxon>Tracheophyta</taxon>
        <taxon>Spermatophyta</taxon>
        <taxon>Magnoliopsida</taxon>
        <taxon>eudicotyledons</taxon>
        <taxon>Gunneridae</taxon>
        <taxon>Pentapetalae</taxon>
        <taxon>rosids</taxon>
        <taxon>malvids</taxon>
        <taxon>Brassicales</taxon>
        <taxon>Brassicaceae</taxon>
        <taxon>Brassiceae</taxon>
        <taxon>Brassica</taxon>
    </lineage>
</organism>
<proteinExistence type="predicted"/>
<reference evidence="1" key="1">
    <citation type="submission" date="2021-01" db="EMBL/GenBank/DDBJ databases">
        <authorList>
            <consortium name="Genoscope - CEA"/>
            <person name="William W."/>
        </authorList>
    </citation>
    <scope>NUCLEOTIDE SEQUENCE</scope>
</reference>
<name>A0A816J771_BRANA</name>
<protein>
    <submittedName>
        <fullName evidence="1">(rape) hypothetical protein</fullName>
    </submittedName>
</protein>
<evidence type="ECO:0000313" key="1">
    <source>
        <dbReference type="EMBL" id="CAF1780786.1"/>
    </source>
</evidence>
<dbReference type="AlphaFoldDB" id="A0A816J771"/>
<dbReference type="Proteomes" id="UP001295469">
    <property type="component" value="Chromosome C09"/>
</dbReference>
<sequence>MFHHHWNPLHHDLSYQEFLRPSCLIAHGVLHFLILSQPHQDDDFCYQLVHQNQNLLTNDPFLHHGQKPYQF</sequence>
<accession>A0A816J771</accession>
<dbReference type="EMBL" id="HG994373">
    <property type="protein sequence ID" value="CAF1780786.1"/>
    <property type="molecule type" value="Genomic_DNA"/>
</dbReference>